<keyword evidence="3" id="KW-1185">Reference proteome</keyword>
<sequence>MADYNVVRRRIEAFFRDQIIIDPKDVRLVGGELTALGIEQKRVASDRRLGLDLFELDGLAQGAGKLDPGLRERVKAAAVGAYEDGEEPSDLDLLLFHVREKSAAEHAGYRPVVAKNRVYENIEGSPYSGGSVGDVRPAPAFDLPARSASTRRRPRIGVFDTPMHAHRKFAGRYVLAGDDALLDDRPEWVSFSGHAIFVASVAARQAPDAEFVVYPVLDEERLTTNSWKLATAMAGALDDDLDMMIIALGGATADGREPVALARACERTAGIVKVAALGNNGQNMAEAPEGTQFSELPANIPMWPAASSTVIAVGARSAHGSPAFFSPTPDEAPWTDCTAPGVNLRGLFLPGQVWMADLDVLKGVAQVTDRSACFAPPGYATWSGSSFSAAYAGGAIAQQAYTKGISVLEVADGLFGEDPGKTPNTDESAPPAGVEIVRVT</sequence>
<dbReference type="InterPro" id="IPR000209">
    <property type="entry name" value="Peptidase_S8/S53_dom"/>
</dbReference>
<dbReference type="SUPFAM" id="SSF52743">
    <property type="entry name" value="Subtilisin-like"/>
    <property type="match status" value="1"/>
</dbReference>
<dbReference type="Proteomes" id="UP000190797">
    <property type="component" value="Chromosome"/>
</dbReference>
<reference evidence="3" key="1">
    <citation type="journal article" date="2017" name="Med. Chem. Commun.">
        <title>Nonomuraea sp. ATCC 55076 harbours the largest actinomycete chromosome to date and the kistamicin biosynthetic gene cluster.</title>
        <authorList>
            <person name="Nazari B."/>
            <person name="Forneris C.C."/>
            <person name="Gibson M.I."/>
            <person name="Moon K."/>
            <person name="Schramma K.R."/>
            <person name="Seyedsayamdost M.R."/>
        </authorList>
    </citation>
    <scope>NUCLEOTIDE SEQUENCE [LARGE SCALE GENOMIC DNA]</scope>
    <source>
        <strain evidence="3">ATCC 55076</strain>
    </source>
</reference>
<dbReference type="GO" id="GO:0004252">
    <property type="term" value="F:serine-type endopeptidase activity"/>
    <property type="evidence" value="ECO:0007669"/>
    <property type="project" value="InterPro"/>
</dbReference>
<dbReference type="STRING" id="1909395.BKM31_07335"/>
<accession>A0A1U9ZTN0</accession>
<dbReference type="OrthoDB" id="5177045at2"/>
<dbReference type="RefSeq" id="WP_080037438.1">
    <property type="nucleotide sequence ID" value="NZ_CP017717.1"/>
</dbReference>
<gene>
    <name evidence="2" type="ORF">BKM31_07335</name>
</gene>
<feature type="domain" description="Peptidase S8/S53" evidence="1">
    <location>
        <begin position="156"/>
        <end position="399"/>
    </location>
</feature>
<name>A0A1U9ZTN0_9ACTN</name>
<dbReference type="CDD" id="cd00306">
    <property type="entry name" value="Peptidases_S8_S53"/>
    <property type="match status" value="1"/>
</dbReference>
<evidence type="ECO:0000313" key="2">
    <source>
        <dbReference type="EMBL" id="AQZ61320.1"/>
    </source>
</evidence>
<dbReference type="EMBL" id="CP017717">
    <property type="protein sequence ID" value="AQZ61320.1"/>
    <property type="molecule type" value="Genomic_DNA"/>
</dbReference>
<dbReference type="InterPro" id="IPR036852">
    <property type="entry name" value="Peptidase_S8/S53_dom_sf"/>
</dbReference>
<dbReference type="GO" id="GO:0006508">
    <property type="term" value="P:proteolysis"/>
    <property type="evidence" value="ECO:0007669"/>
    <property type="project" value="InterPro"/>
</dbReference>
<dbReference type="KEGG" id="noa:BKM31_07335"/>
<evidence type="ECO:0000313" key="3">
    <source>
        <dbReference type="Proteomes" id="UP000190797"/>
    </source>
</evidence>
<proteinExistence type="predicted"/>
<evidence type="ECO:0000259" key="1">
    <source>
        <dbReference type="Pfam" id="PF00082"/>
    </source>
</evidence>
<organism evidence="2 3">
    <name type="scientific">[Actinomadura] parvosata subsp. kistnae</name>
    <dbReference type="NCBI Taxonomy" id="1909395"/>
    <lineage>
        <taxon>Bacteria</taxon>
        <taxon>Bacillati</taxon>
        <taxon>Actinomycetota</taxon>
        <taxon>Actinomycetes</taxon>
        <taxon>Streptosporangiales</taxon>
        <taxon>Streptosporangiaceae</taxon>
        <taxon>Nonomuraea</taxon>
    </lineage>
</organism>
<dbReference type="Pfam" id="PF00082">
    <property type="entry name" value="Peptidase_S8"/>
    <property type="match status" value="1"/>
</dbReference>
<protein>
    <recommendedName>
        <fullName evidence="1">Peptidase S8/S53 domain-containing protein</fullName>
    </recommendedName>
</protein>
<dbReference type="Gene3D" id="3.40.50.200">
    <property type="entry name" value="Peptidase S8/S53 domain"/>
    <property type="match status" value="1"/>
</dbReference>
<dbReference type="AlphaFoldDB" id="A0A1U9ZTN0"/>